<dbReference type="AlphaFoldDB" id="A0A0R2I4S5"/>
<dbReference type="InterPro" id="IPR023214">
    <property type="entry name" value="HAD_sf"/>
</dbReference>
<dbReference type="RefSeq" id="WP_057742212.1">
    <property type="nucleotide sequence ID" value="NZ_JQBW01000010.1"/>
</dbReference>
<comment type="caution">
    <text evidence="1">The sequence shown here is derived from an EMBL/GenBank/DDBJ whole genome shotgun (WGS) entry which is preliminary data.</text>
</comment>
<evidence type="ECO:0000313" key="2">
    <source>
        <dbReference type="Proteomes" id="UP000050934"/>
    </source>
</evidence>
<sequence length="211" mass="23993">MQNFLFDFDGTLANSGPTVTMAAQEAFKSCHLRIPSEHDILDHMGLPIEAFFPKLAPTASDETMQRVYQAFRYYCEGPARRKTRLFPGVENTLTQLFKQQKRLFIVSSNLSDNILQYLHQFGVTKDFIQVIGADMVAHTKPAPDGVDQIVDNYHLDRNETMVIGDARYDLQMGRNAHVKTCAATWGAFNVKSLRAEHPDYLIKDPRDLLKI</sequence>
<dbReference type="GO" id="GO:0008967">
    <property type="term" value="F:phosphoglycolate phosphatase activity"/>
    <property type="evidence" value="ECO:0007669"/>
    <property type="project" value="TreeGrafter"/>
</dbReference>
<dbReference type="SFLD" id="SFLDS00003">
    <property type="entry name" value="Haloacid_Dehalogenase"/>
    <property type="match status" value="1"/>
</dbReference>
<dbReference type="NCBIfam" id="TIGR01549">
    <property type="entry name" value="HAD-SF-IA-v1"/>
    <property type="match status" value="1"/>
</dbReference>
<name>A0A0R2I4S5_9LACO</name>
<organism evidence="1 2">
    <name type="scientific">Limosilactobacillus secaliphilus</name>
    <dbReference type="NCBI Taxonomy" id="396268"/>
    <lineage>
        <taxon>Bacteria</taxon>
        <taxon>Bacillati</taxon>
        <taxon>Bacillota</taxon>
        <taxon>Bacilli</taxon>
        <taxon>Lactobacillales</taxon>
        <taxon>Lactobacillaceae</taxon>
        <taxon>Limosilactobacillus</taxon>
    </lineage>
</organism>
<dbReference type="STRING" id="396268.IV45_GL001049"/>
<proteinExistence type="predicted"/>
<dbReference type="PANTHER" id="PTHR43434:SF26">
    <property type="entry name" value="PYROPHOSPHATASE PPAX"/>
    <property type="match status" value="1"/>
</dbReference>
<dbReference type="EMBL" id="JQBW01000010">
    <property type="protein sequence ID" value="KRN58598.1"/>
    <property type="molecule type" value="Genomic_DNA"/>
</dbReference>
<dbReference type="SUPFAM" id="SSF56784">
    <property type="entry name" value="HAD-like"/>
    <property type="match status" value="1"/>
</dbReference>
<keyword evidence="2" id="KW-1185">Reference proteome</keyword>
<gene>
    <name evidence="1" type="ORF">IV45_GL001049</name>
</gene>
<protein>
    <submittedName>
        <fullName evidence="1">Phosphatase</fullName>
    </submittedName>
</protein>
<dbReference type="SFLD" id="SFLDG01129">
    <property type="entry name" value="C1.5:_HAD__Beta-PGM__Phosphata"/>
    <property type="match status" value="1"/>
</dbReference>
<dbReference type="PANTHER" id="PTHR43434">
    <property type="entry name" value="PHOSPHOGLYCOLATE PHOSPHATASE"/>
    <property type="match status" value="1"/>
</dbReference>
<dbReference type="InterPro" id="IPR006439">
    <property type="entry name" value="HAD-SF_hydro_IA"/>
</dbReference>
<dbReference type="Gene3D" id="3.40.50.1000">
    <property type="entry name" value="HAD superfamily/HAD-like"/>
    <property type="match status" value="1"/>
</dbReference>
<dbReference type="InterPro" id="IPR050155">
    <property type="entry name" value="HAD-like_hydrolase_sf"/>
</dbReference>
<dbReference type="InterPro" id="IPR023198">
    <property type="entry name" value="PGP-like_dom2"/>
</dbReference>
<dbReference type="PATRIC" id="fig|396268.3.peg.1061"/>
<dbReference type="OrthoDB" id="9792518at2"/>
<evidence type="ECO:0000313" key="1">
    <source>
        <dbReference type="EMBL" id="KRN58598.1"/>
    </source>
</evidence>
<dbReference type="GO" id="GO:0006281">
    <property type="term" value="P:DNA repair"/>
    <property type="evidence" value="ECO:0007669"/>
    <property type="project" value="TreeGrafter"/>
</dbReference>
<reference evidence="1 2" key="1">
    <citation type="journal article" date="2015" name="Genome Announc.">
        <title>Expanding the biotechnology potential of lactobacilli through comparative genomics of 213 strains and associated genera.</title>
        <authorList>
            <person name="Sun Z."/>
            <person name="Harris H.M."/>
            <person name="McCann A."/>
            <person name="Guo C."/>
            <person name="Argimon S."/>
            <person name="Zhang W."/>
            <person name="Yang X."/>
            <person name="Jeffery I.B."/>
            <person name="Cooney J.C."/>
            <person name="Kagawa T.F."/>
            <person name="Liu W."/>
            <person name="Song Y."/>
            <person name="Salvetti E."/>
            <person name="Wrobel A."/>
            <person name="Rasinkangas P."/>
            <person name="Parkhill J."/>
            <person name="Rea M.C."/>
            <person name="O'Sullivan O."/>
            <person name="Ritari J."/>
            <person name="Douillard F.P."/>
            <person name="Paul Ross R."/>
            <person name="Yang R."/>
            <person name="Briner A.E."/>
            <person name="Felis G.E."/>
            <person name="de Vos W.M."/>
            <person name="Barrangou R."/>
            <person name="Klaenhammer T.R."/>
            <person name="Caufield P.W."/>
            <person name="Cui Y."/>
            <person name="Zhang H."/>
            <person name="O'Toole P.W."/>
        </authorList>
    </citation>
    <scope>NUCLEOTIDE SEQUENCE [LARGE SCALE GENOMIC DNA]</scope>
    <source>
        <strain evidence="1 2">DSM 17896</strain>
    </source>
</reference>
<accession>A0A0R2I4S5</accession>
<dbReference type="InterPro" id="IPR041492">
    <property type="entry name" value="HAD_2"/>
</dbReference>
<dbReference type="Proteomes" id="UP000050934">
    <property type="component" value="Unassembled WGS sequence"/>
</dbReference>
<dbReference type="Pfam" id="PF13419">
    <property type="entry name" value="HAD_2"/>
    <property type="match status" value="1"/>
</dbReference>
<dbReference type="InterPro" id="IPR036412">
    <property type="entry name" value="HAD-like_sf"/>
</dbReference>
<dbReference type="Gene3D" id="1.10.150.240">
    <property type="entry name" value="Putative phosphatase, domain 2"/>
    <property type="match status" value="1"/>
</dbReference>
<dbReference type="GO" id="GO:0005829">
    <property type="term" value="C:cytosol"/>
    <property type="evidence" value="ECO:0007669"/>
    <property type="project" value="TreeGrafter"/>
</dbReference>